<gene>
    <name evidence="1" type="ORF">D9X91_21935</name>
</gene>
<accession>A0A3L7JH12</accession>
<reference evidence="1 2" key="1">
    <citation type="submission" date="2018-10" db="EMBL/GenBank/DDBJ databases">
        <title>Falsibacillus sp. genome draft.</title>
        <authorList>
            <person name="Shi S."/>
        </authorList>
    </citation>
    <scope>NUCLEOTIDE SEQUENCE [LARGE SCALE GENOMIC DNA]</scope>
    <source>
        <strain evidence="1 2">GY 10110</strain>
    </source>
</reference>
<sequence length="182" mass="21470">MVGNRRNIDSNGDHTINSTGDGATFEINHYAGQNKILNRTYLFDFCVQFSELEDASEDYDTELTSDFEGKMDYNEIDLYKEIFFECDHYLDDVESILEGIPRRERILKKINTKYKKLKRFSQWENKDEICEGVYQYLFETIENDNKSKDMYLEDAELAIHALMYYAFTKCKLLDPIPKAAVR</sequence>
<comment type="caution">
    <text evidence="1">The sequence shown here is derived from an EMBL/GenBank/DDBJ whole genome shotgun (WGS) entry which is preliminary data.</text>
</comment>
<name>A0A3L7JH12_9BACI</name>
<protein>
    <submittedName>
        <fullName evidence="1">Uncharacterized protein</fullName>
    </submittedName>
</protein>
<proteinExistence type="predicted"/>
<evidence type="ECO:0000313" key="1">
    <source>
        <dbReference type="EMBL" id="RLQ89996.1"/>
    </source>
</evidence>
<dbReference type="EMBL" id="RCVZ01000031">
    <property type="protein sequence ID" value="RLQ89996.1"/>
    <property type="molecule type" value="Genomic_DNA"/>
</dbReference>
<evidence type="ECO:0000313" key="2">
    <source>
        <dbReference type="Proteomes" id="UP000276770"/>
    </source>
</evidence>
<dbReference type="Proteomes" id="UP000276770">
    <property type="component" value="Unassembled WGS sequence"/>
</dbReference>
<keyword evidence="2" id="KW-1185">Reference proteome</keyword>
<dbReference type="OrthoDB" id="2964887at2"/>
<dbReference type="RefSeq" id="WP_121682793.1">
    <property type="nucleotide sequence ID" value="NZ_RCVZ01000031.1"/>
</dbReference>
<dbReference type="AlphaFoldDB" id="A0A3L7JH12"/>
<organism evidence="1 2">
    <name type="scientific">Falsibacillus albus</name>
    <dbReference type="NCBI Taxonomy" id="2478915"/>
    <lineage>
        <taxon>Bacteria</taxon>
        <taxon>Bacillati</taxon>
        <taxon>Bacillota</taxon>
        <taxon>Bacilli</taxon>
        <taxon>Bacillales</taxon>
        <taxon>Bacillaceae</taxon>
        <taxon>Falsibacillus</taxon>
    </lineage>
</organism>